<reference evidence="1" key="1">
    <citation type="submission" date="2021-08" db="EMBL/GenBank/DDBJ databases">
        <title>WGS assembly of Ceratopteris richardii.</title>
        <authorList>
            <person name="Marchant D.B."/>
            <person name="Chen G."/>
            <person name="Jenkins J."/>
            <person name="Shu S."/>
            <person name="Leebens-Mack J."/>
            <person name="Grimwood J."/>
            <person name="Schmutz J."/>
            <person name="Soltis P."/>
            <person name="Soltis D."/>
            <person name="Chen Z.-H."/>
        </authorList>
    </citation>
    <scope>NUCLEOTIDE SEQUENCE</scope>
    <source>
        <strain evidence="1">Whitten #5841</strain>
        <tissue evidence="1">Leaf</tissue>
    </source>
</reference>
<evidence type="ECO:0000313" key="1">
    <source>
        <dbReference type="EMBL" id="KAH7294103.1"/>
    </source>
</evidence>
<gene>
    <name evidence="1" type="ORF">KP509_28G056800</name>
</gene>
<name>A0A8T2RF05_CERRI</name>
<sequence length="144" mass="16185">MELSFLPREHSYHFAVTTQFRPSTHLLGVQSPSWLSRGISQSRSARHVRSILPASELVEQSSFLQRTQKPNGIFCCVHSARSAGQAAHVEICWSLRGLILCRTPFAEPAAQSRYSQLLCTGVDPRWRVIVLHFLTTIWAQVAQG</sequence>
<comment type="caution">
    <text evidence="1">The sequence shown here is derived from an EMBL/GenBank/DDBJ whole genome shotgun (WGS) entry which is preliminary data.</text>
</comment>
<dbReference type="AlphaFoldDB" id="A0A8T2RF05"/>
<accession>A0A8T2RF05</accession>
<protein>
    <submittedName>
        <fullName evidence="1">Uncharacterized protein</fullName>
    </submittedName>
</protein>
<evidence type="ECO:0000313" key="2">
    <source>
        <dbReference type="Proteomes" id="UP000825935"/>
    </source>
</evidence>
<proteinExistence type="predicted"/>
<dbReference type="EMBL" id="CM035433">
    <property type="protein sequence ID" value="KAH7294103.1"/>
    <property type="molecule type" value="Genomic_DNA"/>
</dbReference>
<organism evidence="1 2">
    <name type="scientific">Ceratopteris richardii</name>
    <name type="common">Triangle waterfern</name>
    <dbReference type="NCBI Taxonomy" id="49495"/>
    <lineage>
        <taxon>Eukaryota</taxon>
        <taxon>Viridiplantae</taxon>
        <taxon>Streptophyta</taxon>
        <taxon>Embryophyta</taxon>
        <taxon>Tracheophyta</taxon>
        <taxon>Polypodiopsida</taxon>
        <taxon>Polypodiidae</taxon>
        <taxon>Polypodiales</taxon>
        <taxon>Pteridineae</taxon>
        <taxon>Pteridaceae</taxon>
        <taxon>Parkerioideae</taxon>
        <taxon>Ceratopteris</taxon>
    </lineage>
</organism>
<dbReference type="Proteomes" id="UP000825935">
    <property type="component" value="Chromosome 28"/>
</dbReference>
<keyword evidence="2" id="KW-1185">Reference proteome</keyword>